<feature type="region of interest" description="Disordered" evidence="1">
    <location>
        <begin position="112"/>
        <end position="150"/>
    </location>
</feature>
<sequence>MNSDELASLVQQRHAAAVALLELGHAQLAAVQSGRMNELMQLLSQKQQPLSTLSELSKRLHAAIGDDPETRQWASGEMRSECRAQHEETETMLLDLMQIESDCEQQLTKNRGAIEEQIRRSDGAKQANRSYAQSAQSAATCGGSLDLSSQ</sequence>
<name>A0ABP8NNR6_9BACT</name>
<reference evidence="3" key="1">
    <citation type="journal article" date="2019" name="Int. J. Syst. Evol. Microbiol.">
        <title>The Global Catalogue of Microorganisms (GCM) 10K type strain sequencing project: providing services to taxonomists for standard genome sequencing and annotation.</title>
        <authorList>
            <consortium name="The Broad Institute Genomics Platform"/>
            <consortium name="The Broad Institute Genome Sequencing Center for Infectious Disease"/>
            <person name="Wu L."/>
            <person name="Ma J."/>
        </authorList>
    </citation>
    <scope>NUCLEOTIDE SEQUENCE [LARGE SCALE GENOMIC DNA]</scope>
    <source>
        <strain evidence="3">JCM 17759</strain>
    </source>
</reference>
<dbReference type="EMBL" id="BAABGA010000102">
    <property type="protein sequence ID" value="GAA4468913.1"/>
    <property type="molecule type" value="Genomic_DNA"/>
</dbReference>
<proteinExistence type="predicted"/>
<evidence type="ECO:0000256" key="1">
    <source>
        <dbReference type="SAM" id="MobiDB-lite"/>
    </source>
</evidence>
<protein>
    <recommendedName>
        <fullName evidence="4">FlgN protein</fullName>
    </recommendedName>
</protein>
<dbReference type="Proteomes" id="UP001500840">
    <property type="component" value="Unassembled WGS sequence"/>
</dbReference>
<organism evidence="2 3">
    <name type="scientific">Novipirellula rosea</name>
    <dbReference type="NCBI Taxonomy" id="1031540"/>
    <lineage>
        <taxon>Bacteria</taxon>
        <taxon>Pseudomonadati</taxon>
        <taxon>Planctomycetota</taxon>
        <taxon>Planctomycetia</taxon>
        <taxon>Pirellulales</taxon>
        <taxon>Pirellulaceae</taxon>
        <taxon>Novipirellula</taxon>
    </lineage>
</organism>
<evidence type="ECO:0000313" key="2">
    <source>
        <dbReference type="EMBL" id="GAA4468913.1"/>
    </source>
</evidence>
<accession>A0ABP8NNR6</accession>
<dbReference type="SUPFAM" id="SSF140566">
    <property type="entry name" value="FlgN-like"/>
    <property type="match status" value="1"/>
</dbReference>
<evidence type="ECO:0008006" key="4">
    <source>
        <dbReference type="Google" id="ProtNLM"/>
    </source>
</evidence>
<keyword evidence="3" id="KW-1185">Reference proteome</keyword>
<evidence type="ECO:0000313" key="3">
    <source>
        <dbReference type="Proteomes" id="UP001500840"/>
    </source>
</evidence>
<feature type="compositionally biased region" description="Basic and acidic residues" evidence="1">
    <location>
        <begin position="112"/>
        <end position="123"/>
    </location>
</feature>
<dbReference type="RefSeq" id="WP_345327388.1">
    <property type="nucleotide sequence ID" value="NZ_BAABGA010000102.1"/>
</dbReference>
<comment type="caution">
    <text evidence="2">The sequence shown here is derived from an EMBL/GenBank/DDBJ whole genome shotgun (WGS) entry which is preliminary data.</text>
</comment>
<dbReference type="InterPro" id="IPR036679">
    <property type="entry name" value="FlgN-like_sf"/>
</dbReference>
<feature type="compositionally biased region" description="Polar residues" evidence="1">
    <location>
        <begin position="127"/>
        <end position="139"/>
    </location>
</feature>
<gene>
    <name evidence="2" type="ORF">GCM10023156_60370</name>
</gene>